<keyword evidence="6" id="KW-1185">Reference proteome</keyword>
<dbReference type="PANTHER" id="PTHR24046:SF4">
    <property type="entry name" value="SIGNAL PEPTIDE, CUB AND EGF-LIKE DOMAIN-CONTAINING PROTEIN 1"/>
    <property type="match status" value="1"/>
</dbReference>
<dbReference type="InterPro" id="IPR035914">
    <property type="entry name" value="Sperma_CUB_dom_sf"/>
</dbReference>
<name>A0A8B9XLR1_BOSMU</name>
<feature type="compositionally biased region" description="Basic and acidic residues" evidence="3">
    <location>
        <begin position="13"/>
        <end position="22"/>
    </location>
</feature>
<evidence type="ECO:0000313" key="5">
    <source>
        <dbReference type="Ensembl" id="ENSBGRP00000023873.1"/>
    </source>
</evidence>
<evidence type="ECO:0000313" key="6">
    <source>
        <dbReference type="Proteomes" id="UP000694520"/>
    </source>
</evidence>
<reference evidence="5" key="1">
    <citation type="submission" date="2019-05" db="EMBL/GenBank/DDBJ databases">
        <authorList>
            <person name="Zhang S."/>
            <person name="Liu J."/>
        </authorList>
    </citation>
    <scope>NUCLEOTIDE SEQUENCE [LARGE SCALE GENOMIC DNA]</scope>
</reference>
<feature type="domain" description="CUB" evidence="4">
    <location>
        <begin position="485"/>
        <end position="597"/>
    </location>
</feature>
<dbReference type="Gene3D" id="2.60.120.290">
    <property type="entry name" value="Spermadhesin, CUB domain"/>
    <property type="match status" value="1"/>
</dbReference>
<dbReference type="Pfam" id="PF00431">
    <property type="entry name" value="CUB"/>
    <property type="match status" value="1"/>
</dbReference>
<dbReference type="GO" id="GO:0007165">
    <property type="term" value="P:signal transduction"/>
    <property type="evidence" value="ECO:0007669"/>
    <property type="project" value="TreeGrafter"/>
</dbReference>
<sequence>MEGQGGARTPPRAKGDIGRWARENQQGAALRPLPKRGAPGPPQTQCRPDRDLKSQFTKWKRVAGVVFRQREKRPRAERAGCIQETGCGEGQPEGGVHGESECGASRLARHGAPGHKGPGFKVGARVQGRRAVTLCWRQSQPHGCWRGWRGSHEGAGPGEGRRIAVAEARPLLRSASGPRTTHTSQSLGPQPVRRSSPPAPLSSAAAAAAAVGKRPEQRPGRPSIWQRGAHGGGGLSRGRWRAWVSPAPADTCEADCVRRRAEQSLQATIKTLRKSLSRQHFSVQVAGTEYELAQRPAKAPEGPGTCGPGHAPQDGKCVACGPGTYFSGEPGQCVPCPPGTYQDRVGQLSCTPCPSSDGLGLAGARNVSECGGQCSPGSFSTDGFRPCQACPMGTYQPEPGRTGCFPCGGGLLTKHEGSASFQDCEAKVHCSPGHHYNTTTHRCIRCSVGTYQPEFGQNHCITCPGNTSTDFDGSTNVTHCKNQHCGGELGDYTGYIESPNYPGDYPANAECVWHISPPPKRRILVVVPEIFLPIEDECGDVLVMRKSASPTSITTYETCQTYERPIAFTSRSRKLWIQFKSNEGNSGKGFQVPYVTYDEDYQQLIEDIVRDGRLYASENHQEILKDKKLIKALFDVLAHPQNYFKYTAQESKEMFPRSFIKLLRSKVSRFLRPYK</sequence>
<dbReference type="Gene3D" id="2.10.50.10">
    <property type="entry name" value="Tumor Necrosis Factor Receptor, subunit A, domain 2"/>
    <property type="match status" value="3"/>
</dbReference>
<reference evidence="5" key="3">
    <citation type="submission" date="2025-09" db="UniProtKB">
        <authorList>
            <consortium name="Ensembl"/>
        </authorList>
    </citation>
    <scope>IDENTIFICATION</scope>
</reference>
<evidence type="ECO:0000256" key="1">
    <source>
        <dbReference type="ARBA" id="ARBA00023157"/>
    </source>
</evidence>
<reference evidence="5" key="2">
    <citation type="submission" date="2025-08" db="UniProtKB">
        <authorList>
            <consortium name="Ensembl"/>
        </authorList>
    </citation>
    <scope>IDENTIFICATION</scope>
</reference>
<evidence type="ECO:0000256" key="3">
    <source>
        <dbReference type="SAM" id="MobiDB-lite"/>
    </source>
</evidence>
<dbReference type="GO" id="GO:0009986">
    <property type="term" value="C:cell surface"/>
    <property type="evidence" value="ECO:0007669"/>
    <property type="project" value="TreeGrafter"/>
</dbReference>
<dbReference type="CDD" id="cd00185">
    <property type="entry name" value="TNFRSF"/>
    <property type="match status" value="1"/>
</dbReference>
<feature type="region of interest" description="Disordered" evidence="3">
    <location>
        <begin position="172"/>
        <end position="239"/>
    </location>
</feature>
<dbReference type="InterPro" id="IPR011641">
    <property type="entry name" value="Tyr-kin_ephrin_A/B_rcpt-like"/>
</dbReference>
<keyword evidence="1" id="KW-1015">Disulfide bond</keyword>
<dbReference type="Proteomes" id="UP000694520">
    <property type="component" value="Chromosome 5"/>
</dbReference>
<feature type="compositionally biased region" description="Low complexity" evidence="3">
    <location>
        <begin position="201"/>
        <end position="210"/>
    </location>
</feature>
<dbReference type="Ensembl" id="ENSBGRT00000027522.1">
    <property type="protein sequence ID" value="ENSBGRP00000023873.1"/>
    <property type="gene ID" value="ENSBGRG00000014692.1"/>
</dbReference>
<evidence type="ECO:0000256" key="2">
    <source>
        <dbReference type="PROSITE-ProRule" id="PRU00059"/>
    </source>
</evidence>
<dbReference type="GO" id="GO:0005615">
    <property type="term" value="C:extracellular space"/>
    <property type="evidence" value="ECO:0007669"/>
    <property type="project" value="TreeGrafter"/>
</dbReference>
<dbReference type="FunFam" id="2.10.50.10:FF:000024">
    <property type="entry name" value="signal peptide, CUB and EGF-like domain-containing protein 1"/>
    <property type="match status" value="1"/>
</dbReference>
<dbReference type="FunFam" id="2.10.50.10:FF:000006">
    <property type="entry name" value="Signal peptide, CUB domain and EGF like domain containing 3"/>
    <property type="match status" value="1"/>
</dbReference>
<dbReference type="SUPFAM" id="SSF49854">
    <property type="entry name" value="Spermadhesin, CUB domain"/>
    <property type="match status" value="1"/>
</dbReference>
<dbReference type="FunFam" id="2.10.50.10:FF:000022">
    <property type="entry name" value="Signal peptide, CUB domain and EGF-like domain-containing 1"/>
    <property type="match status" value="1"/>
</dbReference>
<dbReference type="AlphaFoldDB" id="A0A8B9XLR1"/>
<comment type="caution">
    <text evidence="2">Lacks conserved residue(s) required for the propagation of feature annotation.</text>
</comment>
<dbReference type="InterPro" id="IPR052071">
    <property type="entry name" value="SCUB_EGF-like_domain"/>
</dbReference>
<dbReference type="CDD" id="cd00041">
    <property type="entry name" value="CUB"/>
    <property type="match status" value="1"/>
</dbReference>
<dbReference type="SMART" id="SM00042">
    <property type="entry name" value="CUB"/>
    <property type="match status" value="1"/>
</dbReference>
<organism evidence="5 6">
    <name type="scientific">Bos mutus grunniens</name>
    <name type="common">Wild yak</name>
    <name type="synonym">Bos grunniens</name>
    <dbReference type="NCBI Taxonomy" id="30521"/>
    <lineage>
        <taxon>Eukaryota</taxon>
        <taxon>Metazoa</taxon>
        <taxon>Chordata</taxon>
        <taxon>Craniata</taxon>
        <taxon>Vertebrata</taxon>
        <taxon>Euteleostomi</taxon>
        <taxon>Mammalia</taxon>
        <taxon>Eutheria</taxon>
        <taxon>Laurasiatheria</taxon>
        <taxon>Artiodactyla</taxon>
        <taxon>Ruminantia</taxon>
        <taxon>Pecora</taxon>
        <taxon>Bovidae</taxon>
        <taxon>Bovinae</taxon>
        <taxon>Bos</taxon>
    </lineage>
</organism>
<gene>
    <name evidence="5" type="primary">SCUBE1</name>
</gene>
<accession>A0A8B9XLR1</accession>
<proteinExistence type="predicted"/>
<dbReference type="PROSITE" id="PS01180">
    <property type="entry name" value="CUB"/>
    <property type="match status" value="1"/>
</dbReference>
<feature type="compositionally biased region" description="Polar residues" evidence="3">
    <location>
        <begin position="177"/>
        <end position="188"/>
    </location>
</feature>
<dbReference type="SMART" id="SM01411">
    <property type="entry name" value="Ephrin_rec_like"/>
    <property type="match status" value="3"/>
</dbReference>
<dbReference type="InterPro" id="IPR009030">
    <property type="entry name" value="Growth_fac_rcpt_cys_sf"/>
</dbReference>
<dbReference type="GeneTree" id="ENSGT00940000153185"/>
<dbReference type="InterPro" id="IPR000859">
    <property type="entry name" value="CUB_dom"/>
</dbReference>
<dbReference type="FunFam" id="2.60.120.290:FF:000002">
    <property type="entry name" value="Signal peptide, CUB domain and EGF-like domain-containing 2"/>
    <property type="match status" value="1"/>
</dbReference>
<dbReference type="Pfam" id="PF07699">
    <property type="entry name" value="Ephrin_rec_like"/>
    <property type="match status" value="3"/>
</dbReference>
<protein>
    <submittedName>
        <fullName evidence="5">Signal peptide, CUB domain and EGF like domain containing 1</fullName>
    </submittedName>
</protein>
<evidence type="ECO:0000259" key="4">
    <source>
        <dbReference type="PROSITE" id="PS01180"/>
    </source>
</evidence>
<dbReference type="PANTHER" id="PTHR24046">
    <property type="entry name" value="SIGNAL PEPTIDE, CUB AND EGF-LIKE DOMAIN-CONTAINING"/>
    <property type="match status" value="1"/>
</dbReference>
<feature type="region of interest" description="Disordered" evidence="3">
    <location>
        <begin position="1"/>
        <end position="54"/>
    </location>
</feature>
<dbReference type="SUPFAM" id="SSF57184">
    <property type="entry name" value="Growth factor receptor domain"/>
    <property type="match status" value="1"/>
</dbReference>